<dbReference type="AlphaFoldDB" id="A0ABD3EB42"/>
<dbReference type="PANTHER" id="PTHR45749:SF34">
    <property type="entry name" value="ZINC FINGER MYM-TYPE PROTEIN 1-LIKE"/>
    <property type="match status" value="1"/>
</dbReference>
<accession>A0ABD3EB42</accession>
<dbReference type="InterPro" id="IPR025398">
    <property type="entry name" value="DUF4371"/>
</dbReference>
<gene>
    <name evidence="3" type="ORF">CASFOL_004652</name>
</gene>
<dbReference type="Pfam" id="PF14291">
    <property type="entry name" value="DUF4371"/>
    <property type="match status" value="1"/>
</dbReference>
<keyword evidence="4" id="KW-1185">Reference proteome</keyword>
<protein>
    <recommendedName>
        <fullName evidence="2">TTF-type domain-containing protein</fullName>
    </recommendedName>
</protein>
<dbReference type="PANTHER" id="PTHR45749">
    <property type="match status" value="1"/>
</dbReference>
<dbReference type="EMBL" id="JAVIJP010000006">
    <property type="protein sequence ID" value="KAL3651650.1"/>
    <property type="molecule type" value="Genomic_DNA"/>
</dbReference>
<proteinExistence type="predicted"/>
<evidence type="ECO:0000256" key="1">
    <source>
        <dbReference type="SAM" id="MobiDB-lite"/>
    </source>
</evidence>
<dbReference type="SMART" id="SM00597">
    <property type="entry name" value="ZnF_TTF"/>
    <property type="match status" value="1"/>
</dbReference>
<evidence type="ECO:0000313" key="3">
    <source>
        <dbReference type="EMBL" id="KAL3651650.1"/>
    </source>
</evidence>
<evidence type="ECO:0000259" key="2">
    <source>
        <dbReference type="SMART" id="SM00597"/>
    </source>
</evidence>
<dbReference type="Proteomes" id="UP001632038">
    <property type="component" value="Unassembled WGS sequence"/>
</dbReference>
<feature type="region of interest" description="Disordered" evidence="1">
    <location>
        <begin position="160"/>
        <end position="182"/>
    </location>
</feature>
<sequence>MANTSRCFRAEWFKKWEWLEYSVSKDAAFCFWCYHFKCNVGKRVGDEVFVKSGFQNWKKASEKFRDHVGGAGSAHNEAQVSFFSFKDQRQSLRRRVIYRTRELNVAYRARLTISVDVVRLLLVQGLAFRGHDESKCSLNKGNFLEVLDWYSSSNPDVQKEVKRNVSKNHKLTSPQVQKEIGS</sequence>
<comment type="caution">
    <text evidence="3">The sequence shown here is derived from an EMBL/GenBank/DDBJ whole genome shotgun (WGS) entry which is preliminary data.</text>
</comment>
<feature type="domain" description="TTF-type" evidence="2">
    <location>
        <begin position="4"/>
        <end position="95"/>
    </location>
</feature>
<evidence type="ECO:0000313" key="4">
    <source>
        <dbReference type="Proteomes" id="UP001632038"/>
    </source>
</evidence>
<dbReference type="InterPro" id="IPR006580">
    <property type="entry name" value="Znf_TTF"/>
</dbReference>
<reference evidence="4" key="1">
    <citation type="journal article" date="2024" name="IScience">
        <title>Strigolactones Initiate the Formation of Haustorium-like Structures in Castilleja.</title>
        <authorList>
            <person name="Buerger M."/>
            <person name="Peterson D."/>
            <person name="Chory J."/>
        </authorList>
    </citation>
    <scope>NUCLEOTIDE SEQUENCE [LARGE SCALE GENOMIC DNA]</scope>
</reference>
<organism evidence="3 4">
    <name type="scientific">Castilleja foliolosa</name>
    <dbReference type="NCBI Taxonomy" id="1961234"/>
    <lineage>
        <taxon>Eukaryota</taxon>
        <taxon>Viridiplantae</taxon>
        <taxon>Streptophyta</taxon>
        <taxon>Embryophyta</taxon>
        <taxon>Tracheophyta</taxon>
        <taxon>Spermatophyta</taxon>
        <taxon>Magnoliopsida</taxon>
        <taxon>eudicotyledons</taxon>
        <taxon>Gunneridae</taxon>
        <taxon>Pentapetalae</taxon>
        <taxon>asterids</taxon>
        <taxon>lamiids</taxon>
        <taxon>Lamiales</taxon>
        <taxon>Orobanchaceae</taxon>
        <taxon>Pedicularideae</taxon>
        <taxon>Castillejinae</taxon>
        <taxon>Castilleja</taxon>
    </lineage>
</organism>
<name>A0ABD3EB42_9LAMI</name>